<dbReference type="EMBL" id="MN740101">
    <property type="protein sequence ID" value="QHT87823.1"/>
    <property type="molecule type" value="Genomic_DNA"/>
</dbReference>
<organism evidence="3">
    <name type="scientific">viral metagenome</name>
    <dbReference type="NCBI Taxonomy" id="1070528"/>
    <lineage>
        <taxon>unclassified sequences</taxon>
        <taxon>metagenomes</taxon>
        <taxon>organismal metagenomes</taxon>
    </lineage>
</organism>
<dbReference type="SMART" id="SM00698">
    <property type="entry name" value="MORN"/>
    <property type="match status" value="6"/>
</dbReference>
<dbReference type="Gene3D" id="2.20.110.10">
    <property type="entry name" value="Histone H3 K4-specific methyltransferase SET7/9 N-terminal domain"/>
    <property type="match status" value="3"/>
</dbReference>
<dbReference type="InterPro" id="IPR003409">
    <property type="entry name" value="MORN"/>
</dbReference>
<dbReference type="PANTHER" id="PTHR43215:SF14">
    <property type="entry name" value="RADIAL SPOKE HEAD 1 HOMOLOG"/>
    <property type="match status" value="1"/>
</dbReference>
<dbReference type="Pfam" id="PF02493">
    <property type="entry name" value="MORN"/>
    <property type="match status" value="6"/>
</dbReference>
<name>A0A6C0I6S1_9ZZZZ</name>
<protein>
    <recommendedName>
        <fullName evidence="4">MORN repeat-containing protein</fullName>
    </recommendedName>
</protein>
<evidence type="ECO:0000256" key="1">
    <source>
        <dbReference type="ARBA" id="ARBA00022737"/>
    </source>
</evidence>
<sequence>MRNKRKTKFKFSKCFNSHKSTLKIKHMNTRRMQSGGSKKPRARIHAHTKTRSIHGGTKPPALRGIGFAVNLGGDRLPRDGAVYQASSVTPDYIYIGQVKHTARPRSMTCGSDSRLPCRESMMYSLNGIGRMVFLNEDGVDKIYNGQWRNDYMTGRGTMKFSNGDIYEGDFVVDKMSGHGKLTYKNGDVYDGNWANDRPNGIGTYTYDVSQVLPGHYDRAKYVGHFLDGKFHGQGRMEYTHGEVYEGEWANDNMNGLGQKWFYDGSTYEGNFVNGIIHGQGTMIFKNKTAYEGIWENPTKGKGIHYSNYFTHDIEYIDTEWNLSV</sequence>
<dbReference type="AlphaFoldDB" id="A0A6C0I6S1"/>
<dbReference type="PANTHER" id="PTHR43215">
    <property type="entry name" value="RADIAL SPOKE HEAD 1 HOMOLOG"/>
    <property type="match status" value="1"/>
</dbReference>
<feature type="compositionally biased region" description="Basic residues" evidence="2">
    <location>
        <begin position="38"/>
        <end position="52"/>
    </location>
</feature>
<proteinExistence type="predicted"/>
<keyword evidence="1" id="KW-0677">Repeat</keyword>
<evidence type="ECO:0000313" key="3">
    <source>
        <dbReference type="EMBL" id="QHT87823.1"/>
    </source>
</evidence>
<feature type="region of interest" description="Disordered" evidence="2">
    <location>
        <begin position="29"/>
        <end position="59"/>
    </location>
</feature>
<accession>A0A6C0I6S1</accession>
<dbReference type="SUPFAM" id="SSF82185">
    <property type="entry name" value="Histone H3 K4-specific methyltransferase SET7/9 N-terminal domain"/>
    <property type="match status" value="2"/>
</dbReference>
<reference evidence="3" key="1">
    <citation type="journal article" date="2020" name="Nature">
        <title>Giant virus diversity and host interactions through global metagenomics.</title>
        <authorList>
            <person name="Schulz F."/>
            <person name="Roux S."/>
            <person name="Paez-Espino D."/>
            <person name="Jungbluth S."/>
            <person name="Walsh D.A."/>
            <person name="Denef V.J."/>
            <person name="McMahon K.D."/>
            <person name="Konstantinidis K.T."/>
            <person name="Eloe-Fadrosh E.A."/>
            <person name="Kyrpides N.C."/>
            <person name="Woyke T."/>
        </authorList>
    </citation>
    <scope>NUCLEOTIDE SEQUENCE</scope>
    <source>
        <strain evidence="3">GVMAG-M-3300023184-191</strain>
    </source>
</reference>
<evidence type="ECO:0008006" key="4">
    <source>
        <dbReference type="Google" id="ProtNLM"/>
    </source>
</evidence>
<evidence type="ECO:0000256" key="2">
    <source>
        <dbReference type="SAM" id="MobiDB-lite"/>
    </source>
</evidence>